<protein>
    <submittedName>
        <fullName evidence="2">Uncharacterized protein</fullName>
    </submittedName>
</protein>
<dbReference type="AlphaFoldDB" id="D8J2K0"/>
<evidence type="ECO:0000256" key="1">
    <source>
        <dbReference type="SAM" id="Phobius"/>
    </source>
</evidence>
<dbReference type="OrthoDB" id="351217at2157"/>
<dbReference type="HOGENOM" id="CLU_180501_0_0_2"/>
<dbReference type="EMBL" id="CP002062">
    <property type="protein sequence ID" value="ADJ14957.1"/>
    <property type="molecule type" value="Genomic_DNA"/>
</dbReference>
<feature type="transmembrane region" description="Helical" evidence="1">
    <location>
        <begin position="52"/>
        <end position="72"/>
    </location>
</feature>
<dbReference type="Proteomes" id="UP000011645">
    <property type="component" value="Unassembled WGS sequence"/>
</dbReference>
<organism evidence="2 4">
    <name type="scientific">Halalkalicoccus jeotgali (strain DSM 18796 / CECT 7217 / JCM 14584 / KCTC 4019 / B3)</name>
    <dbReference type="NCBI Taxonomy" id="795797"/>
    <lineage>
        <taxon>Archaea</taxon>
        <taxon>Methanobacteriati</taxon>
        <taxon>Methanobacteriota</taxon>
        <taxon>Stenosarchaea group</taxon>
        <taxon>Halobacteria</taxon>
        <taxon>Halobacteriales</taxon>
        <taxon>Halococcaceae</taxon>
        <taxon>Halalkalicoccus</taxon>
    </lineage>
</organism>
<accession>D8J2K0</accession>
<proteinExistence type="predicted"/>
<keyword evidence="1" id="KW-0812">Transmembrane</keyword>
<evidence type="ECO:0000313" key="3">
    <source>
        <dbReference type="EMBL" id="ELY35027.1"/>
    </source>
</evidence>
<gene>
    <name evidence="2" type="ordered locus">HacjB3_07860</name>
    <name evidence="3" type="ORF">C497_14862</name>
</gene>
<reference evidence="3 5" key="2">
    <citation type="journal article" date="2014" name="PLoS Genet.">
        <title>Phylogenetically driven sequencing of extremely halophilic archaea reveals strategies for static and dynamic osmo-response.</title>
        <authorList>
            <person name="Becker E.A."/>
            <person name="Seitzer P.M."/>
            <person name="Tritt A."/>
            <person name="Larsen D."/>
            <person name="Krusor M."/>
            <person name="Yao A.I."/>
            <person name="Wu D."/>
            <person name="Madern D."/>
            <person name="Eisen J.A."/>
            <person name="Darling A.E."/>
            <person name="Facciotti M.T."/>
        </authorList>
    </citation>
    <scope>NUCLEOTIDE SEQUENCE [LARGE SCALE GENOMIC DNA]</scope>
    <source>
        <strain evidence="3">B3</strain>
        <strain evidence="5">DSM 18796 / CECT 7217 / JCM 14584 / KCTC 4019 / B3</strain>
    </source>
</reference>
<dbReference type="Proteomes" id="UP000000390">
    <property type="component" value="Chromosome"/>
</dbReference>
<dbReference type="PATRIC" id="fig|795797.18.peg.1563"/>
<evidence type="ECO:0000313" key="5">
    <source>
        <dbReference type="Proteomes" id="UP000011645"/>
    </source>
</evidence>
<dbReference type="KEGG" id="hje:HacjB3_07860"/>
<evidence type="ECO:0000313" key="2">
    <source>
        <dbReference type="EMBL" id="ADJ14957.1"/>
    </source>
</evidence>
<keyword evidence="1" id="KW-1133">Transmembrane helix</keyword>
<reference evidence="2 4" key="1">
    <citation type="journal article" date="2010" name="J. Bacteriol.">
        <title>Complete genome sequence of Halalkalicoccus jeotgali B3(T), an extremely halophilic archaeon.</title>
        <authorList>
            <person name="Roh S.W."/>
            <person name="Nam Y.D."/>
            <person name="Nam S.H."/>
            <person name="Choi S.H."/>
            <person name="Park H.S."/>
            <person name="Bae J.W."/>
        </authorList>
    </citation>
    <scope>NUCLEOTIDE SEQUENCE [LARGE SCALE GENOMIC DNA]</scope>
    <source>
        <strain evidence="2">B3</strain>
        <strain evidence="4">DSM 18796 / CECT 7217 / JCM 14584 / KCTC 4019 / B3</strain>
    </source>
</reference>
<dbReference type="eggNOG" id="arCOG10837">
    <property type="taxonomic scope" value="Archaea"/>
</dbReference>
<evidence type="ECO:0000313" key="4">
    <source>
        <dbReference type="Proteomes" id="UP000000390"/>
    </source>
</evidence>
<feature type="transmembrane region" description="Helical" evidence="1">
    <location>
        <begin position="25"/>
        <end position="45"/>
    </location>
</feature>
<dbReference type="EMBL" id="AOHV01000038">
    <property type="protein sequence ID" value="ELY35027.1"/>
    <property type="molecule type" value="Genomic_DNA"/>
</dbReference>
<name>D8J2K0_HALJB</name>
<keyword evidence="5" id="KW-1185">Reference proteome</keyword>
<keyword evidence="1" id="KW-0472">Membrane</keyword>
<dbReference type="InterPro" id="IPR058324">
    <property type="entry name" value="DUF8011"/>
</dbReference>
<sequence>MFTSALFFSILYVYNGAAGGFSSASWLLFMVVGTVLSGIAESLLAGRWRAAGLLRVIAVLVLLSMLAIVVFAPDLIVGGR</sequence>
<dbReference type="Pfam" id="PF26041">
    <property type="entry name" value="DUF8011"/>
    <property type="match status" value="1"/>
</dbReference>